<keyword evidence="4" id="KW-0963">Cytoplasm</keyword>
<dbReference type="InParanoid" id="A0A067Q1R5"/>
<dbReference type="AlphaFoldDB" id="A0A067Q1R5"/>
<dbReference type="STRING" id="933084.A0A067Q1R5"/>
<dbReference type="SUPFAM" id="SSF46785">
    <property type="entry name" value="Winged helix' DNA-binding domain"/>
    <property type="match status" value="1"/>
</dbReference>
<dbReference type="GO" id="GO:0008180">
    <property type="term" value="C:COP9 signalosome"/>
    <property type="evidence" value="ECO:0007669"/>
    <property type="project" value="UniProtKB-KW"/>
</dbReference>
<evidence type="ECO:0000256" key="3">
    <source>
        <dbReference type="ARBA" id="ARBA00008793"/>
    </source>
</evidence>
<evidence type="ECO:0000256" key="5">
    <source>
        <dbReference type="ARBA" id="ARBA00022790"/>
    </source>
</evidence>
<comment type="similarity">
    <text evidence="3">Belongs to the CSN1 family.</text>
</comment>
<protein>
    <recommendedName>
        <fullName evidence="8">PCI domain-containing protein</fullName>
    </recommendedName>
</protein>
<dbReference type="Gene3D" id="1.25.40.570">
    <property type="match status" value="1"/>
</dbReference>
<comment type="subcellular location">
    <subcellularLocation>
        <location evidence="2">Cytoplasm</location>
    </subcellularLocation>
    <subcellularLocation>
        <location evidence="1">Nucleus</location>
    </subcellularLocation>
</comment>
<accession>A0A067Q1R5</accession>
<gene>
    <name evidence="9" type="ORF">JAAARDRAFT_179117</name>
</gene>
<sequence>MDVEMVDQTELPSSSTTKKKPRIVLVDDSHPFELESYISSYSGRTVVDRLTHIMGLCPPLAPQALQLAVQEIHKMRDPSMYQTVISTYDQTCALPDTQLPAALDVVQINQNWVEEMNAKNQAERMKLEVELKTYTNNMIKESIRMAHRDLGDFYRNVGDASTSMKHYTKSREFCTTSQHVLDMCLSVLELLIEQKNYSHIATYVFKADAALDTASGNNGKEKEAAPSQPTTATTAKKSVDRERIQTKLDFATALSHLGTGNYEKAAISFLKLGPVSGLGDWVGKLVSASDIAIYGTLCALASLSRGGIKAQVLDNDNFGVYIENEPYVREIIEAYMGNRFKTVLELLERYSTRHSIDIHLTSHVQDLTTLIRNRAIVLYFQPFATIKLERMSAAFGWTVEEVEKQVVGLIQSGEIQGRVDSQNKILKAKQTDSRAALFAKALQAGQDMQSANRKLLLRMRLQQADLVVKAPKGYRMDGVHPSEMLLQAD</sequence>
<dbReference type="GO" id="GO:0005737">
    <property type="term" value="C:cytoplasm"/>
    <property type="evidence" value="ECO:0007669"/>
    <property type="project" value="UniProtKB-SubCell"/>
</dbReference>
<keyword evidence="5" id="KW-0736">Signalosome</keyword>
<feature type="compositionally biased region" description="Low complexity" evidence="7">
    <location>
        <begin position="225"/>
        <end position="236"/>
    </location>
</feature>
<dbReference type="InterPro" id="IPR045135">
    <property type="entry name" value="Rpn7_N"/>
</dbReference>
<dbReference type="Pfam" id="PF10602">
    <property type="entry name" value="RPN7"/>
    <property type="match status" value="1"/>
</dbReference>
<evidence type="ECO:0000313" key="9">
    <source>
        <dbReference type="EMBL" id="KDQ56541.1"/>
    </source>
</evidence>
<dbReference type="Pfam" id="PF01399">
    <property type="entry name" value="PCI"/>
    <property type="match status" value="1"/>
</dbReference>
<feature type="region of interest" description="Disordered" evidence="7">
    <location>
        <begin position="216"/>
        <end position="239"/>
    </location>
</feature>
<evidence type="ECO:0000259" key="8">
    <source>
        <dbReference type="PROSITE" id="PS50250"/>
    </source>
</evidence>
<evidence type="ECO:0000256" key="7">
    <source>
        <dbReference type="SAM" id="MobiDB-lite"/>
    </source>
</evidence>
<evidence type="ECO:0000313" key="10">
    <source>
        <dbReference type="Proteomes" id="UP000027265"/>
    </source>
</evidence>
<dbReference type="InterPro" id="IPR036390">
    <property type="entry name" value="WH_DNA-bd_sf"/>
</dbReference>
<dbReference type="PROSITE" id="PS50250">
    <property type="entry name" value="PCI"/>
    <property type="match status" value="1"/>
</dbReference>
<dbReference type="InterPro" id="IPR019585">
    <property type="entry name" value="Rpn7/CSN1"/>
</dbReference>
<dbReference type="PANTHER" id="PTHR14145:SF2">
    <property type="entry name" value="COP9 SIGNALOSOME COMPLEX SUBUNIT 1"/>
    <property type="match status" value="1"/>
</dbReference>
<keyword evidence="10" id="KW-1185">Reference proteome</keyword>
<name>A0A067Q1R5_9AGAM</name>
<organism evidence="9 10">
    <name type="scientific">Jaapia argillacea MUCL 33604</name>
    <dbReference type="NCBI Taxonomy" id="933084"/>
    <lineage>
        <taxon>Eukaryota</taxon>
        <taxon>Fungi</taxon>
        <taxon>Dikarya</taxon>
        <taxon>Basidiomycota</taxon>
        <taxon>Agaricomycotina</taxon>
        <taxon>Agaricomycetes</taxon>
        <taxon>Agaricomycetidae</taxon>
        <taxon>Jaapiales</taxon>
        <taxon>Jaapiaceae</taxon>
        <taxon>Jaapia</taxon>
    </lineage>
</organism>
<dbReference type="OrthoDB" id="422427at2759"/>
<dbReference type="PANTHER" id="PTHR14145">
    <property type="entry name" value="26S PROTESOME SUBUNIT 6"/>
    <property type="match status" value="1"/>
</dbReference>
<dbReference type="FunCoup" id="A0A067Q1R5">
    <property type="interactions" value="549"/>
</dbReference>
<evidence type="ECO:0000256" key="6">
    <source>
        <dbReference type="ARBA" id="ARBA00023242"/>
    </source>
</evidence>
<dbReference type="EMBL" id="KL197721">
    <property type="protein sequence ID" value="KDQ56541.1"/>
    <property type="molecule type" value="Genomic_DNA"/>
</dbReference>
<dbReference type="HOGENOM" id="CLU_022348_1_0_1"/>
<feature type="domain" description="PCI" evidence="8">
    <location>
        <begin position="261"/>
        <end position="433"/>
    </location>
</feature>
<evidence type="ECO:0000256" key="1">
    <source>
        <dbReference type="ARBA" id="ARBA00004123"/>
    </source>
</evidence>
<keyword evidence="6" id="KW-0539">Nucleus</keyword>
<dbReference type="SMART" id="SM00088">
    <property type="entry name" value="PINT"/>
    <property type="match status" value="1"/>
</dbReference>
<reference evidence="10" key="1">
    <citation type="journal article" date="2014" name="Proc. Natl. Acad. Sci. U.S.A.">
        <title>Extensive sampling of basidiomycete genomes demonstrates inadequacy of the white-rot/brown-rot paradigm for wood decay fungi.</title>
        <authorList>
            <person name="Riley R."/>
            <person name="Salamov A.A."/>
            <person name="Brown D.W."/>
            <person name="Nagy L.G."/>
            <person name="Floudas D."/>
            <person name="Held B.W."/>
            <person name="Levasseur A."/>
            <person name="Lombard V."/>
            <person name="Morin E."/>
            <person name="Otillar R."/>
            <person name="Lindquist E.A."/>
            <person name="Sun H."/>
            <person name="LaButti K.M."/>
            <person name="Schmutz J."/>
            <person name="Jabbour D."/>
            <person name="Luo H."/>
            <person name="Baker S.E."/>
            <person name="Pisabarro A.G."/>
            <person name="Walton J.D."/>
            <person name="Blanchette R.A."/>
            <person name="Henrissat B."/>
            <person name="Martin F."/>
            <person name="Cullen D."/>
            <person name="Hibbett D.S."/>
            <person name="Grigoriev I.V."/>
        </authorList>
    </citation>
    <scope>NUCLEOTIDE SEQUENCE [LARGE SCALE GENOMIC DNA]</scope>
    <source>
        <strain evidence="10">MUCL 33604</strain>
    </source>
</reference>
<dbReference type="InterPro" id="IPR000717">
    <property type="entry name" value="PCI_dom"/>
</dbReference>
<evidence type="ECO:0000256" key="2">
    <source>
        <dbReference type="ARBA" id="ARBA00004496"/>
    </source>
</evidence>
<dbReference type="Proteomes" id="UP000027265">
    <property type="component" value="Unassembled WGS sequence"/>
</dbReference>
<proteinExistence type="inferred from homology"/>
<evidence type="ECO:0000256" key="4">
    <source>
        <dbReference type="ARBA" id="ARBA00022490"/>
    </source>
</evidence>